<dbReference type="GO" id="GO:0006874">
    <property type="term" value="P:intracellular calcium ion homeostasis"/>
    <property type="evidence" value="ECO:0007669"/>
    <property type="project" value="TreeGrafter"/>
</dbReference>
<protein>
    <submittedName>
        <fullName evidence="5">Sodium:proton exchanger</fullName>
    </submittedName>
</protein>
<dbReference type="InterPro" id="IPR004481">
    <property type="entry name" value="K/Na/Ca-exchanger"/>
</dbReference>
<dbReference type="GO" id="GO:0005886">
    <property type="term" value="C:plasma membrane"/>
    <property type="evidence" value="ECO:0007669"/>
    <property type="project" value="TreeGrafter"/>
</dbReference>
<dbReference type="NCBIfam" id="TIGR00367">
    <property type="entry name" value="calcium/sodium antiporter"/>
    <property type="match status" value="1"/>
</dbReference>
<dbReference type="PANTHER" id="PTHR10846">
    <property type="entry name" value="SODIUM/POTASSIUM/CALCIUM EXCHANGER"/>
    <property type="match status" value="1"/>
</dbReference>
<reference evidence="5 6" key="1">
    <citation type="submission" date="2017-09" db="EMBL/GenBank/DDBJ databases">
        <title>Genomics of the genus Arcobacter.</title>
        <authorList>
            <person name="Perez-Cataluna A."/>
            <person name="Figueras M.J."/>
            <person name="Salas-Masso N."/>
        </authorList>
    </citation>
    <scope>NUCLEOTIDE SEQUENCE [LARGE SCALE GENOMIC DNA]</scope>
    <source>
        <strain evidence="5 6">CECT 7834</strain>
    </source>
</reference>
<dbReference type="RefSeq" id="WP_129012551.1">
    <property type="nucleotide sequence ID" value="NZ_CBCSEI010000003.1"/>
</dbReference>
<organism evidence="5 6">
    <name type="scientific">Arcobacter cloacae</name>
    <dbReference type="NCBI Taxonomy" id="1054034"/>
    <lineage>
        <taxon>Bacteria</taxon>
        <taxon>Pseudomonadati</taxon>
        <taxon>Campylobacterota</taxon>
        <taxon>Epsilonproteobacteria</taxon>
        <taxon>Campylobacterales</taxon>
        <taxon>Arcobacteraceae</taxon>
        <taxon>Arcobacter</taxon>
    </lineage>
</organism>
<dbReference type="AlphaFoldDB" id="A0A6M8NPF3"/>
<evidence type="ECO:0000256" key="4">
    <source>
        <dbReference type="ARBA" id="ARBA00023136"/>
    </source>
</evidence>
<sequence>MDLIIFTISMAALIYGADFVIKESERIALHFNISSFVIGATLVAVGTSLPEMAVSMSASAKGSADIAVANVIGSTIFNISLVLGLVFLLAKKINPHRDLFAKDSAWSLFPILIFILMGIDGKLSMFDGVLFLLLMGAYVMFLINSNSLEEDIDEDLLKEKFNWLKTAILLLIGFVFVIVGANFAIDSAGNIARSFGVSEWMIGLFLVAFGTSLPELTISIKSAINNNADLAIGNIIGSNVANFTMVLGLSAIINPLNVDFSSYYFDITAAFIATLMLVFITANKLYNKSAGIALLIILGLVIQNSLV</sequence>
<keyword evidence="6" id="KW-1185">Reference proteome</keyword>
<dbReference type="Proteomes" id="UP000290378">
    <property type="component" value="Unassembled WGS sequence"/>
</dbReference>
<accession>A0A6M8NPF3</accession>
<dbReference type="GO" id="GO:0008273">
    <property type="term" value="F:calcium, potassium:sodium antiporter activity"/>
    <property type="evidence" value="ECO:0007669"/>
    <property type="project" value="TreeGrafter"/>
</dbReference>
<keyword evidence="4" id="KW-0472">Membrane</keyword>
<comment type="caution">
    <text evidence="5">The sequence shown here is derived from an EMBL/GenBank/DDBJ whole genome shotgun (WGS) entry which is preliminary data.</text>
</comment>
<evidence type="ECO:0000256" key="1">
    <source>
        <dbReference type="ARBA" id="ARBA00004141"/>
    </source>
</evidence>
<dbReference type="Pfam" id="PF01699">
    <property type="entry name" value="Na_Ca_ex"/>
    <property type="match status" value="2"/>
</dbReference>
<dbReference type="Gene3D" id="1.20.1420.30">
    <property type="entry name" value="NCX, central ion-binding region"/>
    <property type="match status" value="1"/>
</dbReference>
<evidence type="ECO:0000256" key="3">
    <source>
        <dbReference type="ARBA" id="ARBA00022989"/>
    </source>
</evidence>
<evidence type="ECO:0000313" key="6">
    <source>
        <dbReference type="Proteomes" id="UP000290378"/>
    </source>
</evidence>
<dbReference type="InterPro" id="IPR004837">
    <property type="entry name" value="NaCa_Exmemb"/>
</dbReference>
<comment type="subcellular location">
    <subcellularLocation>
        <location evidence="1">Membrane</location>
        <topology evidence="1">Multi-pass membrane protein</topology>
    </subcellularLocation>
</comment>
<evidence type="ECO:0000313" key="5">
    <source>
        <dbReference type="EMBL" id="RXI42727.1"/>
    </source>
</evidence>
<dbReference type="EMBL" id="NXII01000002">
    <property type="protein sequence ID" value="RXI42727.1"/>
    <property type="molecule type" value="Genomic_DNA"/>
</dbReference>
<evidence type="ECO:0000256" key="2">
    <source>
        <dbReference type="ARBA" id="ARBA00022692"/>
    </source>
</evidence>
<keyword evidence="3" id="KW-1133">Transmembrane helix</keyword>
<name>A0A6M8NPF3_9BACT</name>
<proteinExistence type="predicted"/>
<gene>
    <name evidence="5" type="ORF">CP963_01550</name>
</gene>
<keyword evidence="2" id="KW-0812">Transmembrane</keyword>
<dbReference type="InterPro" id="IPR044880">
    <property type="entry name" value="NCX_ion-bd_dom_sf"/>
</dbReference>
<dbReference type="PANTHER" id="PTHR10846:SF8">
    <property type="entry name" value="INNER MEMBRANE PROTEIN YRBG"/>
    <property type="match status" value="1"/>
</dbReference>
<dbReference type="GO" id="GO:0005262">
    <property type="term" value="F:calcium channel activity"/>
    <property type="evidence" value="ECO:0007669"/>
    <property type="project" value="TreeGrafter"/>
</dbReference>